<keyword evidence="6" id="KW-1185">Reference proteome</keyword>
<dbReference type="GO" id="GO:0003676">
    <property type="term" value="F:nucleic acid binding"/>
    <property type="evidence" value="ECO:0007669"/>
    <property type="project" value="InterPro"/>
</dbReference>
<dbReference type="InterPro" id="IPR036875">
    <property type="entry name" value="Znf_CCHC_sf"/>
</dbReference>
<reference evidence="5 6" key="1">
    <citation type="submission" date="2014-02" db="EMBL/GenBank/DDBJ databases">
        <title>Transposable element dynamics among asymbiotic and ectomycorrhizal Amanita fungi.</title>
        <authorList>
            <consortium name="DOE Joint Genome Institute"/>
            <person name="Hess J."/>
            <person name="Skrede I."/>
            <person name="Wolfe B."/>
            <person name="LaButti K."/>
            <person name="Ohm R.A."/>
            <person name="Grigoriev I.V."/>
            <person name="Pringle A."/>
        </authorList>
    </citation>
    <scope>NUCLEOTIDE SEQUENCE [LARGE SCALE GENOMIC DNA]</scope>
    <source>
        <strain evidence="5 6">SKay4041</strain>
    </source>
</reference>
<keyword evidence="2" id="KW-0862">Zinc</keyword>
<evidence type="ECO:0000256" key="3">
    <source>
        <dbReference type="SAM" id="MobiDB-lite"/>
    </source>
</evidence>
<dbReference type="InterPro" id="IPR001878">
    <property type="entry name" value="Znf_CCHC"/>
</dbReference>
<feature type="domain" description="CCHC-type" evidence="4">
    <location>
        <begin position="75"/>
        <end position="91"/>
    </location>
</feature>
<dbReference type="AlphaFoldDB" id="A0A2A9NFR3"/>
<feature type="compositionally biased region" description="Low complexity" evidence="3">
    <location>
        <begin position="43"/>
        <end position="57"/>
    </location>
</feature>
<dbReference type="GO" id="GO:0008270">
    <property type="term" value="F:zinc ion binding"/>
    <property type="evidence" value="ECO:0007669"/>
    <property type="project" value="UniProtKB-KW"/>
</dbReference>
<name>A0A2A9NFR3_9AGAR</name>
<evidence type="ECO:0000256" key="1">
    <source>
        <dbReference type="ARBA" id="ARBA00022664"/>
    </source>
</evidence>
<feature type="region of interest" description="Disordered" evidence="3">
    <location>
        <begin position="37"/>
        <end position="65"/>
    </location>
</feature>
<proteinExistence type="predicted"/>
<evidence type="ECO:0000259" key="4">
    <source>
        <dbReference type="PROSITE" id="PS50158"/>
    </source>
</evidence>
<keyword evidence="2" id="KW-0863">Zinc-finger</keyword>
<sequence length="165" mass="17796">MAVPELPTTLDKWYELVIRLDCQWRQAVAKRKMFATQGGSGVGTQTSSTQRTTPVTPAQCDPNAMQVDRNQGPIRCYNCGQTSHMACVCPNPRQQQTHLVNAWNSGMDADRDELWRMVIGGGQQAGGSGAHIEEVPVMAPVAGATTAQPPVIPAPYAPTGFQFGQ</sequence>
<evidence type="ECO:0000313" key="5">
    <source>
        <dbReference type="EMBL" id="PFH46606.1"/>
    </source>
</evidence>
<accession>A0A2A9NFR3</accession>
<dbReference type="OrthoDB" id="8026949at2759"/>
<dbReference type="PROSITE" id="PS50158">
    <property type="entry name" value="ZF_CCHC"/>
    <property type="match status" value="1"/>
</dbReference>
<keyword evidence="1" id="KW-0507">mRNA processing</keyword>
<organism evidence="5 6">
    <name type="scientific">Amanita thiersii Skay4041</name>
    <dbReference type="NCBI Taxonomy" id="703135"/>
    <lineage>
        <taxon>Eukaryota</taxon>
        <taxon>Fungi</taxon>
        <taxon>Dikarya</taxon>
        <taxon>Basidiomycota</taxon>
        <taxon>Agaricomycotina</taxon>
        <taxon>Agaricomycetes</taxon>
        <taxon>Agaricomycetidae</taxon>
        <taxon>Agaricales</taxon>
        <taxon>Pluteineae</taxon>
        <taxon>Amanitaceae</taxon>
        <taxon>Amanita</taxon>
    </lineage>
</organism>
<dbReference type="Proteomes" id="UP000242287">
    <property type="component" value="Unassembled WGS sequence"/>
</dbReference>
<protein>
    <recommendedName>
        <fullName evidence="4">CCHC-type domain-containing protein</fullName>
    </recommendedName>
</protein>
<dbReference type="Gene3D" id="4.10.60.10">
    <property type="entry name" value="Zinc finger, CCHC-type"/>
    <property type="match status" value="1"/>
</dbReference>
<evidence type="ECO:0000256" key="2">
    <source>
        <dbReference type="PROSITE-ProRule" id="PRU00047"/>
    </source>
</evidence>
<dbReference type="EMBL" id="KZ302175">
    <property type="protein sequence ID" value="PFH46606.1"/>
    <property type="molecule type" value="Genomic_DNA"/>
</dbReference>
<dbReference type="SUPFAM" id="SSF57756">
    <property type="entry name" value="Retrovirus zinc finger-like domains"/>
    <property type="match status" value="1"/>
</dbReference>
<keyword evidence="2" id="KW-0479">Metal-binding</keyword>
<evidence type="ECO:0000313" key="6">
    <source>
        <dbReference type="Proteomes" id="UP000242287"/>
    </source>
</evidence>
<dbReference type="GO" id="GO:0006397">
    <property type="term" value="P:mRNA processing"/>
    <property type="evidence" value="ECO:0007669"/>
    <property type="project" value="UniProtKB-KW"/>
</dbReference>
<gene>
    <name evidence="5" type="ORF">AMATHDRAFT_154337</name>
</gene>